<evidence type="ECO:0000256" key="11">
    <source>
        <dbReference type="SAM" id="Phobius"/>
    </source>
</evidence>
<keyword evidence="10 11" id="KW-0472">Membrane</keyword>
<accession>A0A9D1M9V9</accession>
<evidence type="ECO:0000313" key="14">
    <source>
        <dbReference type="Proteomes" id="UP000824109"/>
    </source>
</evidence>
<keyword evidence="6" id="KW-0378">Hydrolase</keyword>
<feature type="transmembrane region" description="Helical" evidence="11">
    <location>
        <begin position="356"/>
        <end position="375"/>
    </location>
</feature>
<dbReference type="InterPro" id="IPR041489">
    <property type="entry name" value="PDZ_6"/>
</dbReference>
<proteinExistence type="inferred from homology"/>
<evidence type="ECO:0000256" key="6">
    <source>
        <dbReference type="ARBA" id="ARBA00022801"/>
    </source>
</evidence>
<evidence type="ECO:0000256" key="1">
    <source>
        <dbReference type="ARBA" id="ARBA00001947"/>
    </source>
</evidence>
<dbReference type="EMBL" id="DVNB01000012">
    <property type="protein sequence ID" value="HIU56356.1"/>
    <property type="molecule type" value="Genomic_DNA"/>
</dbReference>
<dbReference type="Proteomes" id="UP000824109">
    <property type="component" value="Unassembled WGS sequence"/>
</dbReference>
<evidence type="ECO:0000256" key="4">
    <source>
        <dbReference type="ARBA" id="ARBA00022670"/>
    </source>
</evidence>
<dbReference type="PANTHER" id="PTHR42837">
    <property type="entry name" value="REGULATOR OF SIGMA-E PROTEASE RSEP"/>
    <property type="match status" value="1"/>
</dbReference>
<feature type="transmembrane region" description="Helical" evidence="11">
    <location>
        <begin position="90"/>
        <end position="111"/>
    </location>
</feature>
<feature type="domain" description="PDZ" evidence="12">
    <location>
        <begin position="104"/>
        <end position="177"/>
    </location>
</feature>
<sequence>MVTAIVTIVMFLVMVSFHEFGHFITAKLMNFKILEYSIGFGPAIWHSKKSEIQYSLRAIPFGGYCKFEGEDEKSEDKRAFSNQPVWKRMIVVAAGGIFNVILGFVLFLFIVPALSPISTNVIDEVVENSYIEEAGILPGDEVVEINGKHVSFYNDISLYTQDFQAGEECELVVKRDGEKLSFTFRPSESVTEYTYTDEGIEVTSSMNGVSEETVLYRYGEGAERDDSKIGTTETVTRLIIGFRPQQEDINALNIWGEAWNETKFVVKLVYNSLWQMVTGRVGMDQMGGPVGIVSEVNNAVNSGSESWLYVLNLTALLTINLGVFNLLPIPALDGGRLLFMIIELIRRKPIPPEKEGIVHAIGFLLLIALIIAVSFNDIMRLIR</sequence>
<name>A0A9D1M9V9_9FIRM</name>
<dbReference type="GO" id="GO:0006508">
    <property type="term" value="P:proteolysis"/>
    <property type="evidence" value="ECO:0007669"/>
    <property type="project" value="UniProtKB-KW"/>
</dbReference>
<keyword evidence="9" id="KW-0482">Metalloprotease</keyword>
<evidence type="ECO:0000256" key="2">
    <source>
        <dbReference type="ARBA" id="ARBA00004141"/>
    </source>
</evidence>
<dbReference type="Pfam" id="PF17820">
    <property type="entry name" value="PDZ_6"/>
    <property type="match status" value="1"/>
</dbReference>
<reference evidence="13" key="2">
    <citation type="journal article" date="2021" name="PeerJ">
        <title>Extensive microbial diversity within the chicken gut microbiome revealed by metagenomics and culture.</title>
        <authorList>
            <person name="Gilroy R."/>
            <person name="Ravi A."/>
            <person name="Getino M."/>
            <person name="Pursley I."/>
            <person name="Horton D.L."/>
            <person name="Alikhan N.F."/>
            <person name="Baker D."/>
            <person name="Gharbi K."/>
            <person name="Hall N."/>
            <person name="Watson M."/>
            <person name="Adriaenssens E.M."/>
            <person name="Foster-Nyarko E."/>
            <person name="Jarju S."/>
            <person name="Secka A."/>
            <person name="Antonio M."/>
            <person name="Oren A."/>
            <person name="Chaudhuri R.R."/>
            <person name="La Ragione R."/>
            <person name="Hildebrand F."/>
            <person name="Pallen M.J."/>
        </authorList>
    </citation>
    <scope>NUCLEOTIDE SEQUENCE</scope>
    <source>
        <strain evidence="13">USAMLcec3-3695</strain>
    </source>
</reference>
<comment type="similarity">
    <text evidence="3">Belongs to the peptidase M50B family.</text>
</comment>
<comment type="caution">
    <text evidence="13">The sequence shown here is derived from an EMBL/GenBank/DDBJ whole genome shotgun (WGS) entry which is preliminary data.</text>
</comment>
<evidence type="ECO:0000259" key="12">
    <source>
        <dbReference type="SMART" id="SM00228"/>
    </source>
</evidence>
<dbReference type="SMART" id="SM00228">
    <property type="entry name" value="PDZ"/>
    <property type="match status" value="1"/>
</dbReference>
<feature type="transmembrane region" description="Helical" evidence="11">
    <location>
        <begin position="307"/>
        <end position="327"/>
    </location>
</feature>
<dbReference type="CDD" id="cd06163">
    <property type="entry name" value="S2P-M50_PDZ_RseP-like"/>
    <property type="match status" value="2"/>
</dbReference>
<dbReference type="InterPro" id="IPR008915">
    <property type="entry name" value="Peptidase_M50"/>
</dbReference>
<keyword evidence="7" id="KW-0862">Zinc</keyword>
<comment type="subcellular location">
    <subcellularLocation>
        <location evidence="2">Membrane</location>
        <topology evidence="2">Multi-pass membrane protein</topology>
    </subcellularLocation>
</comment>
<evidence type="ECO:0000313" key="13">
    <source>
        <dbReference type="EMBL" id="HIU56356.1"/>
    </source>
</evidence>
<evidence type="ECO:0000256" key="8">
    <source>
        <dbReference type="ARBA" id="ARBA00022989"/>
    </source>
</evidence>
<dbReference type="SUPFAM" id="SSF50156">
    <property type="entry name" value="PDZ domain-like"/>
    <property type="match status" value="1"/>
</dbReference>
<dbReference type="InterPro" id="IPR004387">
    <property type="entry name" value="Pept_M50_Zn"/>
</dbReference>
<evidence type="ECO:0000256" key="9">
    <source>
        <dbReference type="ARBA" id="ARBA00023049"/>
    </source>
</evidence>
<dbReference type="GO" id="GO:0004222">
    <property type="term" value="F:metalloendopeptidase activity"/>
    <property type="evidence" value="ECO:0007669"/>
    <property type="project" value="InterPro"/>
</dbReference>
<reference evidence="13" key="1">
    <citation type="submission" date="2020-10" db="EMBL/GenBank/DDBJ databases">
        <authorList>
            <person name="Gilroy R."/>
        </authorList>
    </citation>
    <scope>NUCLEOTIDE SEQUENCE</scope>
    <source>
        <strain evidence="13">USAMLcec3-3695</strain>
    </source>
</reference>
<feature type="transmembrane region" description="Helical" evidence="11">
    <location>
        <begin position="6"/>
        <end position="24"/>
    </location>
</feature>
<dbReference type="Pfam" id="PF02163">
    <property type="entry name" value="Peptidase_M50"/>
    <property type="match status" value="1"/>
</dbReference>
<organism evidence="13 14">
    <name type="scientific">Candidatus Ornithomonoglobus merdipullorum</name>
    <dbReference type="NCBI Taxonomy" id="2840895"/>
    <lineage>
        <taxon>Bacteria</taxon>
        <taxon>Bacillati</taxon>
        <taxon>Bacillota</taxon>
        <taxon>Clostridia</taxon>
        <taxon>Candidatus Ornithomonoglobus</taxon>
    </lineage>
</organism>
<evidence type="ECO:0000256" key="3">
    <source>
        <dbReference type="ARBA" id="ARBA00007931"/>
    </source>
</evidence>
<comment type="cofactor">
    <cofactor evidence="1">
        <name>Zn(2+)</name>
        <dbReference type="ChEBI" id="CHEBI:29105"/>
    </cofactor>
</comment>
<gene>
    <name evidence="13" type="ORF">IAA61_00920</name>
</gene>
<evidence type="ECO:0000256" key="10">
    <source>
        <dbReference type="ARBA" id="ARBA00023136"/>
    </source>
</evidence>
<evidence type="ECO:0000256" key="7">
    <source>
        <dbReference type="ARBA" id="ARBA00022833"/>
    </source>
</evidence>
<keyword evidence="8 11" id="KW-1133">Transmembrane helix</keyword>
<dbReference type="GO" id="GO:0016020">
    <property type="term" value="C:membrane"/>
    <property type="evidence" value="ECO:0007669"/>
    <property type="project" value="UniProtKB-SubCell"/>
</dbReference>
<dbReference type="Gene3D" id="2.30.42.10">
    <property type="match status" value="1"/>
</dbReference>
<dbReference type="AlphaFoldDB" id="A0A9D1M9V9"/>
<dbReference type="InterPro" id="IPR036034">
    <property type="entry name" value="PDZ_sf"/>
</dbReference>
<evidence type="ECO:0000256" key="5">
    <source>
        <dbReference type="ARBA" id="ARBA00022692"/>
    </source>
</evidence>
<keyword evidence="4 13" id="KW-0645">Protease</keyword>
<keyword evidence="5 11" id="KW-0812">Transmembrane</keyword>
<dbReference type="PANTHER" id="PTHR42837:SF2">
    <property type="entry name" value="MEMBRANE METALLOPROTEASE ARASP2, CHLOROPLASTIC-RELATED"/>
    <property type="match status" value="1"/>
</dbReference>
<dbReference type="InterPro" id="IPR001478">
    <property type="entry name" value="PDZ"/>
</dbReference>
<protein>
    <submittedName>
        <fullName evidence="13">Site-2 protease family protein</fullName>
    </submittedName>
</protein>